<dbReference type="Proteomes" id="UP001150907">
    <property type="component" value="Unassembled WGS sequence"/>
</dbReference>
<dbReference type="GO" id="GO:0005829">
    <property type="term" value="C:cytosol"/>
    <property type="evidence" value="ECO:0007669"/>
    <property type="project" value="TreeGrafter"/>
</dbReference>
<dbReference type="PANTHER" id="PTHR10693">
    <property type="entry name" value="RAS GTPASE-ACTIVATING PROTEIN-BINDING PROTEIN"/>
    <property type="match status" value="1"/>
</dbReference>
<evidence type="ECO:0000259" key="3">
    <source>
        <dbReference type="PROSITE" id="PS50177"/>
    </source>
</evidence>
<reference evidence="4" key="1">
    <citation type="submission" date="2022-07" db="EMBL/GenBank/DDBJ databases">
        <title>Phylogenomic reconstructions and comparative analyses of Kickxellomycotina fungi.</title>
        <authorList>
            <person name="Reynolds N.K."/>
            <person name="Stajich J.E."/>
            <person name="Barry K."/>
            <person name="Grigoriev I.V."/>
            <person name="Crous P."/>
            <person name="Smith M.E."/>
        </authorList>
    </citation>
    <scope>NUCLEOTIDE SEQUENCE</scope>
    <source>
        <strain evidence="4">IMI 214461</strain>
    </source>
</reference>
<feature type="compositionally biased region" description="Basic and acidic residues" evidence="2">
    <location>
        <begin position="188"/>
        <end position="209"/>
    </location>
</feature>
<dbReference type="InterPro" id="IPR002075">
    <property type="entry name" value="NTF2_dom"/>
</dbReference>
<dbReference type="GO" id="GO:1990861">
    <property type="term" value="C:Ubp3-Bre5 deubiquitination complex"/>
    <property type="evidence" value="ECO:0007669"/>
    <property type="project" value="TreeGrafter"/>
</dbReference>
<proteinExistence type="predicted"/>
<protein>
    <recommendedName>
        <fullName evidence="3">NTF2 domain-containing protein</fullName>
    </recommendedName>
</protein>
<dbReference type="InterPro" id="IPR032710">
    <property type="entry name" value="NTF2-like_dom_sf"/>
</dbReference>
<feature type="compositionally biased region" description="Basic and acidic residues" evidence="2">
    <location>
        <begin position="341"/>
        <end position="355"/>
    </location>
</feature>
<feature type="region of interest" description="Disordered" evidence="2">
    <location>
        <begin position="340"/>
        <end position="430"/>
    </location>
</feature>
<dbReference type="Pfam" id="PF02136">
    <property type="entry name" value="NTF2"/>
    <property type="match status" value="1"/>
</dbReference>
<dbReference type="GO" id="GO:0034517">
    <property type="term" value="P:ribophagy"/>
    <property type="evidence" value="ECO:0007669"/>
    <property type="project" value="TreeGrafter"/>
</dbReference>
<dbReference type="InterPro" id="IPR018222">
    <property type="entry name" value="Nuclear_transport_factor_2_euk"/>
</dbReference>
<comment type="caution">
    <text evidence="4">The sequence shown here is derived from an EMBL/GenBank/DDBJ whole genome shotgun (WGS) entry which is preliminary data.</text>
</comment>
<dbReference type="OrthoDB" id="339151at2759"/>
<dbReference type="GO" id="GO:0016579">
    <property type="term" value="P:protein deubiquitination"/>
    <property type="evidence" value="ECO:0007669"/>
    <property type="project" value="TreeGrafter"/>
</dbReference>
<dbReference type="Gene3D" id="3.10.450.50">
    <property type="match status" value="1"/>
</dbReference>
<dbReference type="CDD" id="cd00780">
    <property type="entry name" value="NTF2"/>
    <property type="match status" value="1"/>
</dbReference>
<dbReference type="InterPro" id="IPR039539">
    <property type="entry name" value="Ras_GTPase_bind_prot"/>
</dbReference>
<feature type="domain" description="NTF2" evidence="3">
    <location>
        <begin position="1"/>
        <end position="98"/>
    </location>
</feature>
<dbReference type="AlphaFoldDB" id="A0A9W8BEZ6"/>
<evidence type="ECO:0000313" key="4">
    <source>
        <dbReference type="EMBL" id="KAJ2004931.1"/>
    </source>
</evidence>
<evidence type="ECO:0000256" key="2">
    <source>
        <dbReference type="SAM" id="MobiDB-lite"/>
    </source>
</evidence>
<organism evidence="4 5">
    <name type="scientific">Coemansia thaxteri</name>
    <dbReference type="NCBI Taxonomy" id="2663907"/>
    <lineage>
        <taxon>Eukaryota</taxon>
        <taxon>Fungi</taxon>
        <taxon>Fungi incertae sedis</taxon>
        <taxon>Zoopagomycota</taxon>
        <taxon>Kickxellomycotina</taxon>
        <taxon>Kickxellomycetes</taxon>
        <taxon>Kickxellales</taxon>
        <taxon>Kickxellaceae</taxon>
        <taxon>Coemansia</taxon>
    </lineage>
</organism>
<dbReference type="SUPFAM" id="SSF54928">
    <property type="entry name" value="RNA-binding domain, RBD"/>
    <property type="match status" value="1"/>
</dbReference>
<dbReference type="SUPFAM" id="SSF54427">
    <property type="entry name" value="NTF2-like"/>
    <property type="match status" value="1"/>
</dbReference>
<dbReference type="PANTHER" id="PTHR10693:SF20">
    <property type="entry name" value="AT27578P"/>
    <property type="match status" value="1"/>
</dbReference>
<dbReference type="GO" id="GO:1990904">
    <property type="term" value="C:ribonucleoprotein complex"/>
    <property type="evidence" value="ECO:0007669"/>
    <property type="project" value="TreeGrafter"/>
</dbReference>
<feature type="compositionally biased region" description="Low complexity" evidence="2">
    <location>
        <begin position="391"/>
        <end position="430"/>
    </location>
</feature>
<dbReference type="PROSITE" id="PS50177">
    <property type="entry name" value="NTF2_DOMAIN"/>
    <property type="match status" value="1"/>
</dbReference>
<evidence type="ECO:0000313" key="5">
    <source>
        <dbReference type="Proteomes" id="UP001150907"/>
    </source>
</evidence>
<gene>
    <name evidence="4" type="ORF">H4R26_002241</name>
</gene>
<keyword evidence="1" id="KW-0694">RNA-binding</keyword>
<feature type="compositionally biased region" description="Polar residues" evidence="2">
    <location>
        <begin position="363"/>
        <end position="372"/>
    </location>
</feature>
<accession>A0A9W8BEZ6</accession>
<sequence length="430" mass="44238">MHLFYGKKSIAIHGTEGEVVPQTNGQQDIEALISSEELKDLKVHVTNVDTLASIESSIIVQVIGEMSNNSHPSRRFTQTFLLAKQPGGYYLLNDILRYLKDDVVEREAMLVGSVVDAEAPPVAPTSAAHVKKDEKVDADDIPKQAEPAAVAAAVAEVLTPAAQIEAVIAVEPVAADPAPVAAAASLKSEPKPKTPREKPAASEAPRAEKPVAPVPTKPTTWANLAADGSNKWGNTISKVGGTVAPAAGAIAASDPSSRGSTPASGARDSRRKETFSVFLKNVPLGLAIAPIKYSCKMYGPVSHVEYIPTRNSAVVEFVNEAGKQAVLNAGTLMIAGNTVVVEERRQRPSSGRRDGAPAGGAGKSQQPSSATQGSGGAPPRNGSGEFERVGSSRGSRSRTSNSGSAAGAPGSVAGQAAGASQGGSRPRGAK</sequence>
<dbReference type="InterPro" id="IPR035979">
    <property type="entry name" value="RBD_domain_sf"/>
</dbReference>
<keyword evidence="5" id="KW-1185">Reference proteome</keyword>
<evidence type="ECO:0000256" key="1">
    <source>
        <dbReference type="ARBA" id="ARBA00022884"/>
    </source>
</evidence>
<dbReference type="GO" id="GO:0003729">
    <property type="term" value="F:mRNA binding"/>
    <property type="evidence" value="ECO:0007669"/>
    <property type="project" value="TreeGrafter"/>
</dbReference>
<dbReference type="Gene3D" id="3.30.70.330">
    <property type="match status" value="1"/>
</dbReference>
<feature type="compositionally biased region" description="Polar residues" evidence="2">
    <location>
        <begin position="254"/>
        <end position="263"/>
    </location>
</feature>
<name>A0A9W8BEZ6_9FUNG</name>
<feature type="region of interest" description="Disordered" evidence="2">
    <location>
        <begin position="250"/>
        <end position="271"/>
    </location>
</feature>
<dbReference type="EMBL" id="JANBQF010000127">
    <property type="protein sequence ID" value="KAJ2004931.1"/>
    <property type="molecule type" value="Genomic_DNA"/>
</dbReference>
<dbReference type="InterPro" id="IPR012677">
    <property type="entry name" value="Nucleotide-bd_a/b_plait_sf"/>
</dbReference>
<feature type="region of interest" description="Disordered" evidence="2">
    <location>
        <begin position="183"/>
        <end position="228"/>
    </location>
</feature>